<evidence type="ECO:0000259" key="4">
    <source>
        <dbReference type="PROSITE" id="PS52002"/>
    </source>
</evidence>
<dbReference type="Gene3D" id="2.30.30.100">
    <property type="match status" value="1"/>
</dbReference>
<evidence type="ECO:0000256" key="2">
    <source>
        <dbReference type="ARBA" id="ARBA00023016"/>
    </source>
</evidence>
<comment type="caution">
    <text evidence="5">The sequence shown here is derived from an EMBL/GenBank/DDBJ whole genome shotgun (WGS) entry which is preliminary data.</text>
</comment>
<dbReference type="GO" id="GO:0045974">
    <property type="term" value="P:regulation of translation, ncRNA-mediated"/>
    <property type="evidence" value="ECO:0007669"/>
    <property type="project" value="TreeGrafter"/>
</dbReference>
<keyword evidence="1 3" id="KW-0694">RNA-binding</keyword>
<feature type="domain" description="Sm" evidence="4">
    <location>
        <begin position="11"/>
        <end position="71"/>
    </location>
</feature>
<dbReference type="GO" id="GO:0005829">
    <property type="term" value="C:cytosol"/>
    <property type="evidence" value="ECO:0007669"/>
    <property type="project" value="TreeGrafter"/>
</dbReference>
<reference evidence="5" key="1">
    <citation type="submission" date="2020-08" db="EMBL/GenBank/DDBJ databases">
        <title>Genome public.</title>
        <authorList>
            <person name="Liu C."/>
            <person name="Sun Q."/>
        </authorList>
    </citation>
    <scope>NUCLEOTIDE SEQUENCE</scope>
    <source>
        <strain evidence="5">NSJ-53</strain>
    </source>
</reference>
<evidence type="ECO:0000256" key="3">
    <source>
        <dbReference type="HAMAP-Rule" id="MF_00436"/>
    </source>
</evidence>
<dbReference type="Proteomes" id="UP000623172">
    <property type="component" value="Unassembled WGS sequence"/>
</dbReference>
<comment type="subunit">
    <text evidence="3">Homohexamer.</text>
</comment>
<dbReference type="PANTHER" id="PTHR34772">
    <property type="entry name" value="RNA-BINDING PROTEIN HFQ"/>
    <property type="match status" value="1"/>
</dbReference>
<dbReference type="SUPFAM" id="SSF50182">
    <property type="entry name" value="Sm-like ribonucleoproteins"/>
    <property type="match status" value="1"/>
</dbReference>
<dbReference type="NCBIfam" id="NF001602">
    <property type="entry name" value="PRK00395.1"/>
    <property type="match status" value="1"/>
</dbReference>
<evidence type="ECO:0000256" key="1">
    <source>
        <dbReference type="ARBA" id="ARBA00022884"/>
    </source>
</evidence>
<dbReference type="PROSITE" id="PS52002">
    <property type="entry name" value="SM"/>
    <property type="match status" value="1"/>
</dbReference>
<dbReference type="GO" id="GO:0043487">
    <property type="term" value="P:regulation of RNA stability"/>
    <property type="evidence" value="ECO:0007669"/>
    <property type="project" value="TreeGrafter"/>
</dbReference>
<keyword evidence="2 3" id="KW-0346">Stress response</keyword>
<comment type="similarity">
    <text evidence="3">Belongs to the Hfq family.</text>
</comment>
<proteinExistence type="inferred from homology"/>
<dbReference type="InterPro" id="IPR047575">
    <property type="entry name" value="Sm"/>
</dbReference>
<dbReference type="CDD" id="cd01716">
    <property type="entry name" value="Hfq"/>
    <property type="match status" value="1"/>
</dbReference>
<keyword evidence="6" id="KW-1185">Reference proteome</keyword>
<evidence type="ECO:0000313" key="5">
    <source>
        <dbReference type="EMBL" id="MBC8531212.1"/>
    </source>
</evidence>
<dbReference type="GO" id="GO:0003723">
    <property type="term" value="F:RNA binding"/>
    <property type="evidence" value="ECO:0007669"/>
    <property type="project" value="UniProtKB-UniRule"/>
</dbReference>
<dbReference type="PANTHER" id="PTHR34772:SF1">
    <property type="entry name" value="RNA-BINDING PROTEIN HFQ"/>
    <property type="match status" value="1"/>
</dbReference>
<comment type="function">
    <text evidence="3">RNA chaperone that binds small regulatory RNA (sRNAs) and mRNAs to facilitate mRNA translational regulation in response to envelope stress, environmental stress and changes in metabolite concentrations. Also binds with high specificity to tRNAs.</text>
</comment>
<dbReference type="AlphaFoldDB" id="A0A926HKP4"/>
<sequence>MGGNRSVSLQDVFLNQVRKDRIAVTIHLVNGYQFRGFIKAFDNFVVIVDIEGKQQMIYKHALSTITPARPVSFMPPASAESGAGASEE</sequence>
<dbReference type="RefSeq" id="WP_249315421.1">
    <property type="nucleotide sequence ID" value="NZ_JACRSR010000001.1"/>
</dbReference>
<dbReference type="InterPro" id="IPR010920">
    <property type="entry name" value="LSM_dom_sf"/>
</dbReference>
<gene>
    <name evidence="3 5" type="primary">hfq</name>
    <name evidence="5" type="ORF">H8696_05035</name>
</gene>
<dbReference type="HAMAP" id="MF_00436">
    <property type="entry name" value="Hfq"/>
    <property type="match status" value="1"/>
</dbReference>
<dbReference type="EMBL" id="JACRSR010000001">
    <property type="protein sequence ID" value="MBC8531212.1"/>
    <property type="molecule type" value="Genomic_DNA"/>
</dbReference>
<dbReference type="NCBIfam" id="TIGR02383">
    <property type="entry name" value="Hfq"/>
    <property type="match status" value="1"/>
</dbReference>
<evidence type="ECO:0000313" key="6">
    <source>
        <dbReference type="Proteomes" id="UP000623172"/>
    </source>
</evidence>
<name>A0A926HKP4_9FIRM</name>
<dbReference type="GO" id="GO:0006355">
    <property type="term" value="P:regulation of DNA-templated transcription"/>
    <property type="evidence" value="ECO:0007669"/>
    <property type="project" value="InterPro"/>
</dbReference>
<dbReference type="InterPro" id="IPR005001">
    <property type="entry name" value="Hfq"/>
</dbReference>
<organism evidence="5 6">
    <name type="scientific">Gehongia tenuis</name>
    <dbReference type="NCBI Taxonomy" id="2763655"/>
    <lineage>
        <taxon>Bacteria</taxon>
        <taxon>Bacillati</taxon>
        <taxon>Bacillota</taxon>
        <taxon>Clostridia</taxon>
        <taxon>Christensenellales</taxon>
        <taxon>Christensenellaceae</taxon>
        <taxon>Gehongia</taxon>
    </lineage>
</organism>
<accession>A0A926HKP4</accession>
<protein>
    <recommendedName>
        <fullName evidence="3">RNA-binding protein Hfq</fullName>
    </recommendedName>
</protein>
<dbReference type="Pfam" id="PF17209">
    <property type="entry name" value="Hfq"/>
    <property type="match status" value="1"/>
</dbReference>